<keyword evidence="9 10" id="KW-0408">Iron</keyword>
<dbReference type="PANTHER" id="PTHR24306:SF7">
    <property type="entry name" value="AHBB"/>
    <property type="match status" value="1"/>
</dbReference>
<dbReference type="Gene3D" id="2.60.40.10">
    <property type="entry name" value="Immunoglobulins"/>
    <property type="match status" value="1"/>
</dbReference>
<feature type="region of interest" description="Disordered" evidence="11">
    <location>
        <begin position="933"/>
        <end position="1014"/>
    </location>
</feature>
<evidence type="ECO:0000256" key="11">
    <source>
        <dbReference type="SAM" id="MobiDB-lite"/>
    </source>
</evidence>
<dbReference type="InterPro" id="IPR032640">
    <property type="entry name" value="AMPK1_CBM"/>
</dbReference>
<evidence type="ECO:0000256" key="7">
    <source>
        <dbReference type="ARBA" id="ARBA00022516"/>
    </source>
</evidence>
<keyword evidence="8 10" id="KW-0479">Metal-binding</keyword>
<proteinExistence type="inferred from homology"/>
<evidence type="ECO:0000256" key="6">
    <source>
        <dbReference type="ARBA" id="ARBA00022490"/>
    </source>
</evidence>
<dbReference type="CDD" id="cd11040">
    <property type="entry name" value="CYP7_CYP8-like"/>
    <property type="match status" value="1"/>
</dbReference>
<keyword evidence="10" id="KW-0349">Heme</keyword>
<feature type="region of interest" description="Disordered" evidence="11">
    <location>
        <begin position="549"/>
        <end position="771"/>
    </location>
</feature>
<dbReference type="GO" id="GO:0004497">
    <property type="term" value="F:monooxygenase activity"/>
    <property type="evidence" value="ECO:0007669"/>
    <property type="project" value="InterPro"/>
</dbReference>
<dbReference type="CDD" id="cd02859">
    <property type="entry name" value="E_set_AMPKbeta_like_N"/>
    <property type="match status" value="1"/>
</dbReference>
<dbReference type="InterPro" id="IPR036396">
    <property type="entry name" value="Cyt_P450_sf"/>
</dbReference>
<dbReference type="AlphaFoldDB" id="A0A1V8SZG9"/>
<evidence type="ECO:0000256" key="8">
    <source>
        <dbReference type="ARBA" id="ARBA00022723"/>
    </source>
</evidence>
<accession>A0A1V8SZG9</accession>
<comment type="similarity">
    <text evidence="5">Belongs to the 5'-AMP-activated protein kinase beta subunit family.</text>
</comment>
<feature type="compositionally biased region" description="Polar residues" evidence="11">
    <location>
        <begin position="641"/>
        <end position="659"/>
    </location>
</feature>
<evidence type="ECO:0000256" key="1">
    <source>
        <dbReference type="ARBA" id="ARBA00001971"/>
    </source>
</evidence>
<dbReference type="Pfam" id="PF16561">
    <property type="entry name" value="AMPK1_CBM"/>
    <property type="match status" value="1"/>
</dbReference>
<dbReference type="GO" id="GO:0007165">
    <property type="term" value="P:signal transduction"/>
    <property type="evidence" value="ECO:0007669"/>
    <property type="project" value="UniProtKB-ARBA"/>
</dbReference>
<keyword evidence="7" id="KW-0444">Lipid biosynthesis</keyword>
<dbReference type="SUPFAM" id="SSF160219">
    <property type="entry name" value="AMPKBI-like"/>
    <property type="match status" value="1"/>
</dbReference>
<dbReference type="InterPro" id="IPR002403">
    <property type="entry name" value="Cyt_P450_E_grp-IV"/>
</dbReference>
<dbReference type="Gene3D" id="6.20.250.60">
    <property type="match status" value="1"/>
</dbReference>
<feature type="domain" description="Association with the SNF1 complex (ASC)" evidence="12">
    <location>
        <begin position="1017"/>
        <end position="1125"/>
    </location>
</feature>
<dbReference type="SMART" id="SM01010">
    <property type="entry name" value="AMPKBI"/>
    <property type="match status" value="1"/>
</dbReference>
<feature type="compositionally biased region" description="Low complexity" evidence="11">
    <location>
        <begin position="613"/>
        <end position="630"/>
    </location>
</feature>
<dbReference type="PRINTS" id="PR00465">
    <property type="entry name" value="EP450IV"/>
</dbReference>
<dbReference type="InterPro" id="IPR006828">
    <property type="entry name" value="ASC_dom"/>
</dbReference>
<dbReference type="PANTHER" id="PTHR24306">
    <property type="match status" value="1"/>
</dbReference>
<protein>
    <recommendedName>
        <fullName evidence="12">Association with the SNF1 complex (ASC) domain-containing protein</fullName>
    </recommendedName>
</protein>
<comment type="subcellular location">
    <subcellularLocation>
        <location evidence="3">Cytoplasm</location>
    </subcellularLocation>
    <subcellularLocation>
        <location evidence="2">Endoplasmic reticulum membrane</location>
        <topology evidence="2">Single-pass membrane protein</topology>
    </subcellularLocation>
</comment>
<dbReference type="Pfam" id="PF00067">
    <property type="entry name" value="p450"/>
    <property type="match status" value="1"/>
</dbReference>
<reference evidence="14" key="1">
    <citation type="submission" date="2017-03" db="EMBL/GenBank/DDBJ databases">
        <title>Genomes of endolithic fungi from Antarctica.</title>
        <authorList>
            <person name="Coleine C."/>
            <person name="Masonjones S."/>
            <person name="Stajich J.E."/>
        </authorList>
    </citation>
    <scope>NUCLEOTIDE SEQUENCE [LARGE SCALE GENOMIC DNA]</scope>
    <source>
        <strain evidence="14">CCFEE 5527</strain>
    </source>
</reference>
<dbReference type="Proteomes" id="UP000192596">
    <property type="component" value="Unassembled WGS sequence"/>
</dbReference>
<dbReference type="OrthoDB" id="3366823at2759"/>
<comment type="cofactor">
    <cofactor evidence="1 10">
        <name>heme</name>
        <dbReference type="ChEBI" id="CHEBI:30413"/>
    </cofactor>
</comment>
<comment type="similarity">
    <text evidence="4">Belongs to the cytochrome P450 family.</text>
</comment>
<dbReference type="GO" id="GO:0005789">
    <property type="term" value="C:endoplasmic reticulum membrane"/>
    <property type="evidence" value="ECO:0007669"/>
    <property type="project" value="UniProtKB-SubCell"/>
</dbReference>
<feature type="binding site" description="axial binding residue" evidence="10">
    <location>
        <position position="520"/>
    </location>
    <ligand>
        <name>heme</name>
        <dbReference type="ChEBI" id="CHEBI:30413"/>
    </ligand>
    <ligandPart>
        <name>Fe</name>
        <dbReference type="ChEBI" id="CHEBI:18248"/>
    </ligandPart>
</feature>
<evidence type="ECO:0000259" key="12">
    <source>
        <dbReference type="SMART" id="SM01010"/>
    </source>
</evidence>
<feature type="compositionally biased region" description="Low complexity" evidence="11">
    <location>
        <begin position="593"/>
        <end position="606"/>
    </location>
</feature>
<organism evidence="13 14">
    <name type="scientific">Cryoendolithus antarcticus</name>
    <dbReference type="NCBI Taxonomy" id="1507870"/>
    <lineage>
        <taxon>Eukaryota</taxon>
        <taxon>Fungi</taxon>
        <taxon>Dikarya</taxon>
        <taxon>Ascomycota</taxon>
        <taxon>Pezizomycotina</taxon>
        <taxon>Dothideomycetes</taxon>
        <taxon>Dothideomycetidae</taxon>
        <taxon>Cladosporiales</taxon>
        <taxon>Cladosporiaceae</taxon>
        <taxon>Cryoendolithus</taxon>
    </lineage>
</organism>
<dbReference type="GO" id="GO:0016705">
    <property type="term" value="F:oxidoreductase activity, acting on paired donors, with incorporation or reduction of molecular oxygen"/>
    <property type="evidence" value="ECO:0007669"/>
    <property type="project" value="InterPro"/>
</dbReference>
<dbReference type="Gene3D" id="1.10.630.10">
    <property type="entry name" value="Cytochrome P450"/>
    <property type="match status" value="1"/>
</dbReference>
<dbReference type="STRING" id="1507870.A0A1V8SZG9"/>
<comment type="caution">
    <text evidence="13">The sequence shown here is derived from an EMBL/GenBank/DDBJ whole genome shotgun (WGS) entry which is preliminary data.</text>
</comment>
<dbReference type="SUPFAM" id="SSF81296">
    <property type="entry name" value="E set domains"/>
    <property type="match status" value="1"/>
</dbReference>
<dbReference type="InterPro" id="IPR014756">
    <property type="entry name" value="Ig_E-set"/>
</dbReference>
<feature type="compositionally biased region" description="Polar residues" evidence="11">
    <location>
        <begin position="667"/>
        <end position="692"/>
    </location>
</feature>
<dbReference type="GO" id="GO:0031588">
    <property type="term" value="C:nucleotide-activated protein kinase complex"/>
    <property type="evidence" value="ECO:0007669"/>
    <property type="project" value="UniProtKB-ARBA"/>
</dbReference>
<evidence type="ECO:0000256" key="4">
    <source>
        <dbReference type="ARBA" id="ARBA00010617"/>
    </source>
</evidence>
<dbReference type="SUPFAM" id="SSF48264">
    <property type="entry name" value="Cytochrome P450"/>
    <property type="match status" value="1"/>
</dbReference>
<dbReference type="GO" id="GO:0005506">
    <property type="term" value="F:iron ion binding"/>
    <property type="evidence" value="ECO:0007669"/>
    <property type="project" value="InterPro"/>
</dbReference>
<evidence type="ECO:0000313" key="14">
    <source>
        <dbReference type="Proteomes" id="UP000192596"/>
    </source>
</evidence>
<dbReference type="InParanoid" id="A0A1V8SZG9"/>
<keyword evidence="6" id="KW-0963">Cytoplasm</keyword>
<evidence type="ECO:0000256" key="2">
    <source>
        <dbReference type="ARBA" id="ARBA00004389"/>
    </source>
</evidence>
<dbReference type="InterPro" id="IPR037256">
    <property type="entry name" value="ASC_dom_sf"/>
</dbReference>
<dbReference type="Pfam" id="PF04739">
    <property type="entry name" value="AMPKBI"/>
    <property type="match status" value="1"/>
</dbReference>
<keyword evidence="14" id="KW-1185">Reference proteome</keyword>
<sequence length="1126" mass="121551">MNNDTLLSPPTSSPSLLTALLNNTPSYLTAHPILLIVALLLLSLASTRYLSSRSTSPSRPSNGSPIPIPAVSYFVPLLGHLPNMAYDAAAFTRNLRDIYRGQGAYSLNFGGTVHNIIFAPALATSMLNQPNANAEAETVFKSLMGRVFGWPVVAESEGYDAFLAPLNALYVNFSSREPLGEMVGRTAERAKTMIGEFVTGNESQVDQTLWERFANAEVKRDESGEGVVEVDLLELVRDWCARAANASIIGSDFVSNFPEFWKDLYEMDRGFLLLATGLPRWLPIPPLTRAHLARKRMLDSLEVFERAVDKHGDGKDAGAEWRELDDVGPVVKGRLELYRKYGISMRARAATELALMWAANANSNSLVFWMLERVYADKALQKLLREEIAPYARPAQSTSDFGMPELPRLEVLDVEGICSSCPLLKSCYIECLRVDTASWSLKIVKEDFVLAPRDKEAQTWLLRKGEFAHVAHDLHNTDPNVFEHPDVWKPDRHVKYDEDGKAVGADFGSMRPYGGGGHMCKGRQFAYKECMMFVAAIIAMWDVDAVGGGEWKMPKHKKATGVYNTSKKDKDHRTAATGSPAVARHARKKESAHSLSSASASHASSNTPPPLPTSSLISTTTSASHTTQPSRAHATAIPTISPASSHNLQSTTAAYSTRPLTPGGGNATLTPNDSAISQLHDSQHTMGSSQSKDAAHGRPTALPTTATSPRPSSTDPTITAVQSPDFPSDSPSAHPVDVPSVPTFRRTSLDNTYPAPDPNSIGSPYGLPPSDFSRPPRLPLPIDEEGHVPGSPIISPQDLVSPVEGELEGLPRRTSVLSANTVDDEDALDNEAYTTAEAVDVPKVPTKVEWRGPGDKIFVTGTFVSWERKFKLTRSKEKPGVFSAVIGLKPGTHHIKFLVDGDMMTSNDMPTTVDFTNILVNYIEVVAPLPGDSAPPSATAEKQPLPGTAAAVGQSPGTADNVKPLDIRTIARPSDSAKHTTDKQPSAAIPISGTAAHSTSSVKSSRSASKGVPLPKAIIPPTTYTQAIPQFLVDLDTYNDRKSEGYRRCDSVVKTLPQPPSLPGFLGKSILNGTTPHKDDASVLIMPNHTVLNHLATSSIKSGVLATSGTTRYKRKVSTGLVLGIN</sequence>
<name>A0A1V8SZG9_9PEZI</name>
<dbReference type="EMBL" id="NAJO01000021">
    <property type="protein sequence ID" value="OQO04474.1"/>
    <property type="molecule type" value="Genomic_DNA"/>
</dbReference>
<evidence type="ECO:0000256" key="3">
    <source>
        <dbReference type="ARBA" id="ARBA00004496"/>
    </source>
</evidence>
<gene>
    <name evidence="13" type="ORF">B0A48_09396</name>
</gene>
<keyword evidence="7" id="KW-0443">Lipid metabolism</keyword>
<feature type="compositionally biased region" description="Low complexity" evidence="11">
    <location>
        <begin position="995"/>
        <end position="1009"/>
    </location>
</feature>
<dbReference type="InterPro" id="IPR013783">
    <property type="entry name" value="Ig-like_fold"/>
</dbReference>
<evidence type="ECO:0000256" key="5">
    <source>
        <dbReference type="ARBA" id="ARBA00010926"/>
    </source>
</evidence>
<dbReference type="FunFam" id="2.60.40.10:FF:000562">
    <property type="entry name" value="Snf1 kinase complex beta-subunit Gal83"/>
    <property type="match status" value="1"/>
</dbReference>
<feature type="compositionally biased region" description="Low complexity" evidence="11">
    <location>
        <begin position="699"/>
        <end position="719"/>
    </location>
</feature>
<evidence type="ECO:0000256" key="10">
    <source>
        <dbReference type="PIRSR" id="PIRSR602403-1"/>
    </source>
</evidence>
<dbReference type="GO" id="GO:0020037">
    <property type="term" value="F:heme binding"/>
    <property type="evidence" value="ECO:0007669"/>
    <property type="project" value="InterPro"/>
</dbReference>
<dbReference type="InterPro" id="IPR001128">
    <property type="entry name" value="Cyt_P450"/>
</dbReference>
<evidence type="ECO:0000313" key="13">
    <source>
        <dbReference type="EMBL" id="OQO04474.1"/>
    </source>
</evidence>
<evidence type="ECO:0000256" key="9">
    <source>
        <dbReference type="ARBA" id="ARBA00023004"/>
    </source>
</evidence>